<reference evidence="2" key="1">
    <citation type="submission" date="2020-11" db="EMBL/GenBank/DDBJ databases">
        <title>Genome seq and assembly of Planobacterium sp.</title>
        <authorList>
            <person name="Chhetri G."/>
        </authorList>
    </citation>
    <scope>NUCLEOTIDE SEQUENCE</scope>
    <source>
        <strain evidence="2">GCR5</strain>
    </source>
</reference>
<sequence>MNTLLKLEWAALFLAALYFSTTLSFPWWMFALLFFTPDLSMLGYLISNKIGAVFYNTFHHLGVAVALLCAGHVVEVQWLQLGGTVLLAHSSFDRMLGYGLKYHRGFHFTHLGLIANHKN</sequence>
<gene>
    <name evidence="2" type="ORF">IC612_00015</name>
</gene>
<evidence type="ECO:0000256" key="1">
    <source>
        <dbReference type="SAM" id="Phobius"/>
    </source>
</evidence>
<dbReference type="EMBL" id="JADKYY010000001">
    <property type="protein sequence ID" value="MBF5026181.1"/>
    <property type="molecule type" value="Genomic_DNA"/>
</dbReference>
<name>A0A931E5Q0_9FLAO</name>
<keyword evidence="1" id="KW-1133">Transmembrane helix</keyword>
<dbReference type="Pfam" id="PF14079">
    <property type="entry name" value="DUF4260"/>
    <property type="match status" value="1"/>
</dbReference>
<dbReference type="RefSeq" id="WP_194738119.1">
    <property type="nucleotide sequence ID" value="NZ_JADKYY010000001.1"/>
</dbReference>
<dbReference type="InterPro" id="IPR025356">
    <property type="entry name" value="DUF4260"/>
</dbReference>
<evidence type="ECO:0000313" key="3">
    <source>
        <dbReference type="Proteomes" id="UP000694480"/>
    </source>
</evidence>
<evidence type="ECO:0000313" key="2">
    <source>
        <dbReference type="EMBL" id="MBF5026181.1"/>
    </source>
</evidence>
<keyword evidence="1" id="KW-0472">Membrane</keyword>
<comment type="caution">
    <text evidence="2">The sequence shown here is derived from an EMBL/GenBank/DDBJ whole genome shotgun (WGS) entry which is preliminary data.</text>
</comment>
<keyword evidence="1" id="KW-0812">Transmembrane</keyword>
<keyword evidence="3" id="KW-1185">Reference proteome</keyword>
<proteinExistence type="predicted"/>
<protein>
    <submittedName>
        <fullName evidence="2">DUF4260 domain-containing protein</fullName>
    </submittedName>
</protein>
<dbReference type="AlphaFoldDB" id="A0A931E5Q0"/>
<organism evidence="2 3">
    <name type="scientific">Planobacterium oryzisoli</name>
    <dbReference type="NCBI Taxonomy" id="2771435"/>
    <lineage>
        <taxon>Bacteria</taxon>
        <taxon>Pseudomonadati</taxon>
        <taxon>Bacteroidota</taxon>
        <taxon>Flavobacteriia</taxon>
        <taxon>Flavobacteriales</taxon>
        <taxon>Weeksellaceae</taxon>
        <taxon>Chryseobacterium group</taxon>
        <taxon>Chryseobacterium</taxon>
    </lineage>
</organism>
<dbReference type="Proteomes" id="UP000694480">
    <property type="component" value="Unassembled WGS sequence"/>
</dbReference>
<accession>A0A931E5Q0</accession>
<feature type="transmembrane region" description="Helical" evidence="1">
    <location>
        <begin position="12"/>
        <end position="35"/>
    </location>
</feature>